<dbReference type="Pfam" id="PF00072">
    <property type="entry name" value="Response_reg"/>
    <property type="match status" value="1"/>
</dbReference>
<dbReference type="HOGENOM" id="CLU_000445_90_1_4"/>
<dbReference type="PRINTS" id="PR00038">
    <property type="entry name" value="HTHLUXR"/>
</dbReference>
<evidence type="ECO:0000256" key="1">
    <source>
        <dbReference type="ARBA" id="ARBA00022553"/>
    </source>
</evidence>
<dbReference type="SUPFAM" id="SSF46894">
    <property type="entry name" value="C-terminal effector domain of the bipartite response regulators"/>
    <property type="match status" value="1"/>
</dbReference>
<dbReference type="Gene3D" id="3.40.50.2300">
    <property type="match status" value="1"/>
</dbReference>
<keyword evidence="2" id="KW-0805">Transcription regulation</keyword>
<gene>
    <name evidence="8" type="ORF">Cenrod_1744</name>
</gene>
<dbReference type="PROSITE" id="PS50110">
    <property type="entry name" value="RESPONSE_REGULATORY"/>
    <property type="match status" value="1"/>
</dbReference>
<dbReference type="PROSITE" id="PS50043">
    <property type="entry name" value="HTH_LUXR_2"/>
    <property type="match status" value="1"/>
</dbReference>
<dbReference type="Pfam" id="PF00196">
    <property type="entry name" value="GerE"/>
    <property type="match status" value="1"/>
</dbReference>
<evidence type="ECO:0000256" key="3">
    <source>
        <dbReference type="ARBA" id="ARBA00023125"/>
    </source>
</evidence>
<keyword evidence="1 5" id="KW-0597">Phosphoprotein</keyword>
<dbReference type="Proteomes" id="UP000017184">
    <property type="component" value="Chromosome"/>
</dbReference>
<dbReference type="InterPro" id="IPR001789">
    <property type="entry name" value="Sig_transdc_resp-reg_receiver"/>
</dbReference>
<dbReference type="InterPro" id="IPR016032">
    <property type="entry name" value="Sig_transdc_resp-reg_C-effctor"/>
</dbReference>
<evidence type="ECO:0000256" key="5">
    <source>
        <dbReference type="PROSITE-ProRule" id="PRU00169"/>
    </source>
</evidence>
<dbReference type="EMBL" id="CP004885">
    <property type="protein sequence ID" value="AGX87828.1"/>
    <property type="molecule type" value="Genomic_DNA"/>
</dbReference>
<evidence type="ECO:0000259" key="7">
    <source>
        <dbReference type="PROSITE" id="PS50110"/>
    </source>
</evidence>
<keyword evidence="4" id="KW-0804">Transcription</keyword>
<dbReference type="SMART" id="SM00448">
    <property type="entry name" value="REC"/>
    <property type="match status" value="1"/>
</dbReference>
<evidence type="ECO:0000313" key="9">
    <source>
        <dbReference type="Proteomes" id="UP000017184"/>
    </source>
</evidence>
<sequence length="217" mass="23802">MSKMQTNNIRILIVDDHAIVRSGLKMIFEHVSDFQVAGEASNSRELLEQLSKNVYDILLLDMNMPGMSGAELISRIKACYPCLPILVLSMYDEPHIAMMAIKAGASGYITKDCDLDVLLPAIRAVSSHQTFITPGLAAKMVFTETPSATSALHSLLTNREMQVFKWLVAGLSINDIAATLGISNKTVSTHKAKMMEKLHVSSIVELTRYAIQHNIGA</sequence>
<evidence type="ECO:0000256" key="2">
    <source>
        <dbReference type="ARBA" id="ARBA00023015"/>
    </source>
</evidence>
<dbReference type="GO" id="GO:0000160">
    <property type="term" value="P:phosphorelay signal transduction system"/>
    <property type="evidence" value="ECO:0007669"/>
    <property type="project" value="InterPro"/>
</dbReference>
<keyword evidence="9" id="KW-1185">Reference proteome</keyword>
<dbReference type="InterPro" id="IPR039420">
    <property type="entry name" value="WalR-like"/>
</dbReference>
<accession>U5NC98</accession>
<dbReference type="GO" id="GO:0006355">
    <property type="term" value="P:regulation of DNA-templated transcription"/>
    <property type="evidence" value="ECO:0007669"/>
    <property type="project" value="InterPro"/>
</dbReference>
<proteinExistence type="predicted"/>
<dbReference type="RefSeq" id="WP_022774048.1">
    <property type="nucleotide sequence ID" value="NC_022576.1"/>
</dbReference>
<dbReference type="PANTHER" id="PTHR43214:SF41">
    <property type="entry name" value="NITRATE_NITRITE RESPONSE REGULATOR PROTEIN NARP"/>
    <property type="match status" value="1"/>
</dbReference>
<dbReference type="PANTHER" id="PTHR43214">
    <property type="entry name" value="TWO-COMPONENT RESPONSE REGULATOR"/>
    <property type="match status" value="1"/>
</dbReference>
<evidence type="ECO:0000259" key="6">
    <source>
        <dbReference type="PROSITE" id="PS50043"/>
    </source>
</evidence>
<dbReference type="KEGG" id="cbx:Cenrod_1744"/>
<dbReference type="CDD" id="cd17535">
    <property type="entry name" value="REC_NarL-like"/>
    <property type="match status" value="1"/>
</dbReference>
<dbReference type="AlphaFoldDB" id="U5NC98"/>
<dbReference type="SMART" id="SM00421">
    <property type="entry name" value="HTH_LUXR"/>
    <property type="match status" value="1"/>
</dbReference>
<feature type="modified residue" description="4-aspartylphosphate" evidence="5">
    <location>
        <position position="61"/>
    </location>
</feature>
<dbReference type="eggNOG" id="COG2197">
    <property type="taxonomic scope" value="Bacteria"/>
</dbReference>
<feature type="domain" description="HTH luxR-type" evidence="6">
    <location>
        <begin position="149"/>
        <end position="214"/>
    </location>
</feature>
<feature type="domain" description="Response regulatory" evidence="7">
    <location>
        <begin position="10"/>
        <end position="126"/>
    </location>
</feature>
<reference evidence="8 9" key="1">
    <citation type="journal article" date="2013" name="Genome Biol.">
        <title>Genomic analysis reveals key aspects of prokaryotic symbiosis in the phototrophic consortium "Chlorochromatium aggregatum".</title>
        <authorList>
            <person name="Liu Z."/>
            <person name="Muller J."/>
            <person name="Li T."/>
            <person name="Alvey R.M."/>
            <person name="Vogl K."/>
            <person name="Frigaard N.U."/>
            <person name="Rockwell N.C."/>
            <person name="Boyd E.S."/>
            <person name="Tomsho L.P."/>
            <person name="Schuster S.C."/>
            <person name="Henke P."/>
            <person name="Rohde M."/>
            <person name="Overmann J."/>
            <person name="Bryant D.A."/>
        </authorList>
    </citation>
    <scope>NUCLEOTIDE SEQUENCE [LARGE SCALE GENOMIC DNA]</scope>
    <source>
        <strain evidence="8">CR</strain>
    </source>
</reference>
<organism evidence="8 9">
    <name type="scientific">Candidatus Symbiobacter mobilis CR</name>
    <dbReference type="NCBI Taxonomy" id="946483"/>
    <lineage>
        <taxon>Bacteria</taxon>
        <taxon>Pseudomonadati</taxon>
        <taxon>Pseudomonadota</taxon>
        <taxon>Betaproteobacteria</taxon>
        <taxon>Burkholderiales</taxon>
        <taxon>Comamonadaceae</taxon>
    </lineage>
</organism>
<dbReference type="SUPFAM" id="SSF52172">
    <property type="entry name" value="CheY-like"/>
    <property type="match status" value="1"/>
</dbReference>
<evidence type="ECO:0000256" key="4">
    <source>
        <dbReference type="ARBA" id="ARBA00023163"/>
    </source>
</evidence>
<protein>
    <submittedName>
        <fullName evidence="8">Response regulator</fullName>
    </submittedName>
</protein>
<dbReference type="InterPro" id="IPR000792">
    <property type="entry name" value="Tscrpt_reg_LuxR_C"/>
</dbReference>
<evidence type="ECO:0000313" key="8">
    <source>
        <dbReference type="EMBL" id="AGX87828.1"/>
    </source>
</evidence>
<dbReference type="GO" id="GO:0003677">
    <property type="term" value="F:DNA binding"/>
    <property type="evidence" value="ECO:0007669"/>
    <property type="project" value="UniProtKB-KW"/>
</dbReference>
<dbReference type="STRING" id="946483.Cenrod_1744"/>
<dbReference type="CDD" id="cd06170">
    <property type="entry name" value="LuxR_C_like"/>
    <property type="match status" value="1"/>
</dbReference>
<dbReference type="InterPro" id="IPR011006">
    <property type="entry name" value="CheY-like_superfamily"/>
</dbReference>
<name>U5NC98_9BURK</name>
<keyword evidence="3" id="KW-0238">DNA-binding</keyword>
<dbReference type="InterPro" id="IPR058245">
    <property type="entry name" value="NreC/VraR/RcsB-like_REC"/>
</dbReference>